<dbReference type="Pfam" id="PF01418">
    <property type="entry name" value="HTH_6"/>
    <property type="match status" value="1"/>
</dbReference>
<dbReference type="SUPFAM" id="SSF46689">
    <property type="entry name" value="Homeodomain-like"/>
    <property type="match status" value="1"/>
</dbReference>
<dbReference type="GO" id="GO:0003677">
    <property type="term" value="F:DNA binding"/>
    <property type="evidence" value="ECO:0007669"/>
    <property type="project" value="InterPro"/>
</dbReference>
<dbReference type="Gene3D" id="1.10.10.10">
    <property type="entry name" value="Winged helix-like DNA-binding domain superfamily/Winged helix DNA-binding domain"/>
    <property type="match status" value="1"/>
</dbReference>
<evidence type="ECO:0000313" key="3">
    <source>
        <dbReference type="Proteomes" id="UP000824160"/>
    </source>
</evidence>
<dbReference type="PROSITE" id="PS51071">
    <property type="entry name" value="HTH_RPIR"/>
    <property type="match status" value="1"/>
</dbReference>
<dbReference type="GO" id="GO:0097367">
    <property type="term" value="F:carbohydrate derivative binding"/>
    <property type="evidence" value="ECO:0007669"/>
    <property type="project" value="InterPro"/>
</dbReference>
<dbReference type="Gene3D" id="3.40.50.10490">
    <property type="entry name" value="Glucose-6-phosphate isomerase like protein, domain 1"/>
    <property type="match status" value="1"/>
</dbReference>
<dbReference type="InterPro" id="IPR000281">
    <property type="entry name" value="HTH_RpiR"/>
</dbReference>
<proteinExistence type="predicted"/>
<dbReference type="InterPro" id="IPR047640">
    <property type="entry name" value="RpiR-like"/>
</dbReference>
<dbReference type="Proteomes" id="UP000824160">
    <property type="component" value="Unassembled WGS sequence"/>
</dbReference>
<reference evidence="2" key="1">
    <citation type="submission" date="2020-10" db="EMBL/GenBank/DDBJ databases">
        <authorList>
            <person name="Gilroy R."/>
        </authorList>
    </citation>
    <scope>NUCLEOTIDE SEQUENCE</scope>
    <source>
        <strain evidence="2">ChiBcec7-5410</strain>
    </source>
</reference>
<accession>A0A9D1H592</accession>
<organism evidence="2 3">
    <name type="scientific">Candidatus Faecivivens stercoripullorum</name>
    <dbReference type="NCBI Taxonomy" id="2840805"/>
    <lineage>
        <taxon>Bacteria</taxon>
        <taxon>Bacillati</taxon>
        <taxon>Bacillota</taxon>
        <taxon>Clostridia</taxon>
        <taxon>Eubacteriales</taxon>
        <taxon>Oscillospiraceae</taxon>
        <taxon>Oscillospiraceae incertae sedis</taxon>
        <taxon>Candidatus Faecivivens</taxon>
    </lineage>
</organism>
<dbReference type="GO" id="GO:0003700">
    <property type="term" value="F:DNA-binding transcription factor activity"/>
    <property type="evidence" value="ECO:0007669"/>
    <property type="project" value="InterPro"/>
</dbReference>
<dbReference type="EMBL" id="DVLW01000031">
    <property type="protein sequence ID" value="HIT93771.1"/>
    <property type="molecule type" value="Genomic_DNA"/>
</dbReference>
<dbReference type="AlphaFoldDB" id="A0A9D1H592"/>
<gene>
    <name evidence="2" type="ORF">IAC43_01145</name>
</gene>
<dbReference type="PANTHER" id="PTHR30514">
    <property type="entry name" value="GLUCOKINASE"/>
    <property type="match status" value="1"/>
</dbReference>
<evidence type="ECO:0000313" key="2">
    <source>
        <dbReference type="EMBL" id="HIT93771.1"/>
    </source>
</evidence>
<evidence type="ECO:0000259" key="1">
    <source>
        <dbReference type="PROSITE" id="PS51071"/>
    </source>
</evidence>
<reference evidence="2" key="2">
    <citation type="journal article" date="2021" name="PeerJ">
        <title>Extensive microbial diversity within the chicken gut microbiome revealed by metagenomics and culture.</title>
        <authorList>
            <person name="Gilroy R."/>
            <person name="Ravi A."/>
            <person name="Getino M."/>
            <person name="Pursley I."/>
            <person name="Horton D.L."/>
            <person name="Alikhan N.F."/>
            <person name="Baker D."/>
            <person name="Gharbi K."/>
            <person name="Hall N."/>
            <person name="Watson M."/>
            <person name="Adriaenssens E.M."/>
            <person name="Foster-Nyarko E."/>
            <person name="Jarju S."/>
            <person name="Secka A."/>
            <person name="Antonio M."/>
            <person name="Oren A."/>
            <person name="Chaudhuri R.R."/>
            <person name="La Ragione R."/>
            <person name="Hildebrand F."/>
            <person name="Pallen M.J."/>
        </authorList>
    </citation>
    <scope>NUCLEOTIDE SEQUENCE</scope>
    <source>
        <strain evidence="2">ChiBcec7-5410</strain>
    </source>
</reference>
<name>A0A9D1H592_9FIRM</name>
<dbReference type="InterPro" id="IPR036388">
    <property type="entry name" value="WH-like_DNA-bd_sf"/>
</dbReference>
<protein>
    <submittedName>
        <fullName evidence="2">MurR/RpiR family transcriptional regulator</fullName>
    </submittedName>
</protein>
<comment type="caution">
    <text evidence="2">The sequence shown here is derived from an EMBL/GenBank/DDBJ whole genome shotgun (WGS) entry which is preliminary data.</text>
</comment>
<dbReference type="PANTHER" id="PTHR30514:SF1">
    <property type="entry name" value="HTH-TYPE TRANSCRIPTIONAL REGULATOR HEXR-RELATED"/>
    <property type="match status" value="1"/>
</dbReference>
<sequence>MLYDKLPVLFLSAAASEKGDSINSQIAAYILSHSDAVKGMGIRELAQQCHVGIGTVSRFCRDVGVGGYAQLQQLLMEYHPSFERIADNAAGDLAARIGQEISLAADKVDMAQVKAVAEEIQAYKRVAAFGLMKAESAALCLQSDLLMLGKSIYTNVSFPQQMDYIRTSGKDTLILLFSYTGAYFDYADDLRDDRPLFPPRIVLITGSREKAAPYIDRVVRFDSRQDQLGHPYQLQLVAGLIAQEYAKLTDIS</sequence>
<feature type="domain" description="HTH rpiR-type" evidence="1">
    <location>
        <begin position="6"/>
        <end position="82"/>
    </location>
</feature>
<dbReference type="InterPro" id="IPR009057">
    <property type="entry name" value="Homeodomain-like_sf"/>
</dbReference>